<reference evidence="1" key="1">
    <citation type="journal article" date="2021" name="Ecol Indic">
        <title>Morphological and molecular identification reveals that waters from an isolated oasis in Tamanrasset (extreme South of Algerian Sahara) are colonized by opportunistic and pollution-tolerant diatom species.</title>
        <authorList>
            <person name="Gastineau R."/>
            <person name="Hamedi C."/>
            <person name="Baba Hamed M.B."/>
            <person name="Abi-Ayad S.-M.E.-A."/>
            <person name="Bak M."/>
            <person name="Lemieux C."/>
            <person name="Turmel M."/>
            <person name="Dobosz S."/>
            <person name="Wrobel R.J."/>
            <person name="Kierzek A."/>
            <person name="Lange-Bertalot H."/>
            <person name="Witkowski A."/>
        </authorList>
    </citation>
    <scope>NUCLEOTIDE SEQUENCE</scope>
    <source>
        <strain evidence="1">SZCZR1826</strain>
    </source>
</reference>
<proteinExistence type="predicted"/>
<organism evidence="1">
    <name type="scientific">Navicula veneta</name>
    <dbReference type="NCBI Taxonomy" id="138539"/>
    <lineage>
        <taxon>Eukaryota</taxon>
        <taxon>Sar</taxon>
        <taxon>Stramenopiles</taxon>
        <taxon>Ochrophyta</taxon>
        <taxon>Bacillariophyta</taxon>
        <taxon>Bacillariophyceae</taxon>
        <taxon>Bacillariophycidae</taxon>
        <taxon>Naviculales</taxon>
        <taxon>Naviculaceae</taxon>
        <taxon>Navicula</taxon>
    </lineage>
</organism>
<keyword evidence="1" id="KW-0150">Chloroplast</keyword>
<dbReference type="GeneID" id="67124062"/>
<sequence length="223" mass="25036">MLAFWPFNFDNKELSNGSNLSELTDEPSLFDDSDDLDGLEDCNLLCHFNHLINRWIVIPIPLAEAHILPNPAFRSRLIKAGRTIIDNGFVHELAFNCFFIGKDFVSNKMTLKDFPDLSKNHEFSITELISNLCQLKTITNSSFVQLSKEGFLLIRSANSPIDKVTDSGRVAITIAASTSALLLDSYGAVLAGLNAGYQIDAWRKLRDQRLNDKIEQAVLKKQF</sequence>
<accession>A0A8F0WGV0</accession>
<dbReference type="RefSeq" id="YP_010134309.1">
    <property type="nucleotide sequence ID" value="NC_056794.1"/>
</dbReference>
<dbReference type="AlphaFoldDB" id="A0A8F0WGV0"/>
<keyword evidence="1" id="KW-0934">Plastid</keyword>
<gene>
    <name evidence="1" type="primary">orf223a</name>
</gene>
<protein>
    <submittedName>
        <fullName evidence="1">Uncharacterized protein</fullName>
    </submittedName>
</protein>
<evidence type="ECO:0000313" key="1">
    <source>
        <dbReference type="EMBL" id="QWM93799.1"/>
    </source>
</evidence>
<geneLocation type="chloroplast" evidence="1"/>
<dbReference type="EMBL" id="MT383645">
    <property type="protein sequence ID" value="QWM93799.1"/>
    <property type="molecule type" value="Genomic_DNA"/>
</dbReference>
<name>A0A8F0WGV0_9STRA</name>